<evidence type="ECO:0000259" key="16">
    <source>
        <dbReference type="PROSITE" id="PS50268"/>
    </source>
</evidence>
<evidence type="ECO:0000256" key="2">
    <source>
        <dbReference type="ARBA" id="ARBA00022475"/>
    </source>
</evidence>
<dbReference type="Proteomes" id="UP000291343">
    <property type="component" value="Unassembled WGS sequence"/>
</dbReference>
<dbReference type="PANTHER" id="PTHR24027:SF438">
    <property type="entry name" value="CADHERIN 23"/>
    <property type="match status" value="1"/>
</dbReference>
<keyword evidence="8" id="KW-0130">Cell adhesion</keyword>
<dbReference type="PROSITE" id="PS50268">
    <property type="entry name" value="CADHERIN_2"/>
    <property type="match status" value="14"/>
</dbReference>
<dbReference type="FunFam" id="2.60.40.60:FF:000306">
    <property type="entry name" value="Cadherin 23"/>
    <property type="match status" value="1"/>
</dbReference>
<evidence type="ECO:0000256" key="10">
    <source>
        <dbReference type="ARBA" id="ARBA00023136"/>
    </source>
</evidence>
<dbReference type="PRINTS" id="PR00205">
    <property type="entry name" value="CADHERIN"/>
</dbReference>
<feature type="domain" description="Cadherin" evidence="16">
    <location>
        <begin position="726"/>
        <end position="838"/>
    </location>
</feature>
<dbReference type="FunFam" id="2.60.40.60:FF:000124">
    <property type="entry name" value="Cadherin-related family member 1"/>
    <property type="match status" value="1"/>
</dbReference>
<feature type="domain" description="Cadherin" evidence="16">
    <location>
        <begin position="838"/>
        <end position="959"/>
    </location>
</feature>
<dbReference type="PANTHER" id="PTHR24027">
    <property type="entry name" value="CADHERIN-23"/>
    <property type="match status" value="1"/>
</dbReference>
<feature type="domain" description="Cadherin" evidence="16">
    <location>
        <begin position="1182"/>
        <end position="1284"/>
    </location>
</feature>
<evidence type="ECO:0000256" key="1">
    <source>
        <dbReference type="ARBA" id="ARBA00004251"/>
    </source>
</evidence>
<dbReference type="GO" id="GO:0045296">
    <property type="term" value="F:cadherin binding"/>
    <property type="evidence" value="ECO:0007669"/>
    <property type="project" value="TreeGrafter"/>
</dbReference>
<dbReference type="OrthoDB" id="6510378at2759"/>
<dbReference type="GO" id="GO:0048513">
    <property type="term" value="P:animal organ development"/>
    <property type="evidence" value="ECO:0007669"/>
    <property type="project" value="UniProtKB-ARBA"/>
</dbReference>
<dbReference type="GO" id="GO:0007156">
    <property type="term" value="P:homophilic cell adhesion via plasma membrane adhesion molecules"/>
    <property type="evidence" value="ECO:0007669"/>
    <property type="project" value="InterPro"/>
</dbReference>
<comment type="subcellular location">
    <subcellularLocation>
        <location evidence="1">Cell membrane</location>
        <topology evidence="1">Single-pass type I membrane protein</topology>
    </subcellularLocation>
</comment>
<dbReference type="FunFam" id="2.60.40.60:FF:000118">
    <property type="entry name" value="protocadherin Fat 4"/>
    <property type="match status" value="3"/>
</dbReference>
<keyword evidence="10 15" id="KW-0472">Membrane</keyword>
<dbReference type="Gene3D" id="2.60.40.60">
    <property type="entry name" value="Cadherins"/>
    <property type="match status" value="14"/>
</dbReference>
<evidence type="ECO:0000256" key="3">
    <source>
        <dbReference type="ARBA" id="ARBA00022536"/>
    </source>
</evidence>
<evidence type="ECO:0000256" key="13">
    <source>
        <dbReference type="ARBA" id="ARBA00059331"/>
    </source>
</evidence>
<feature type="domain" description="Cadherin" evidence="16">
    <location>
        <begin position="279"/>
        <end position="381"/>
    </location>
</feature>
<feature type="domain" description="Cadherin" evidence="16">
    <location>
        <begin position="66"/>
        <end position="161"/>
    </location>
</feature>
<evidence type="ECO:0000256" key="11">
    <source>
        <dbReference type="ARBA" id="ARBA00023157"/>
    </source>
</evidence>
<gene>
    <name evidence="17" type="ORF">LSTR_LSTR005501</name>
</gene>
<name>A0A482WYN0_LAOST</name>
<dbReference type="FunFam" id="2.60.40.60:FF:000098">
    <property type="entry name" value="cadherin-23 isoform X1"/>
    <property type="match status" value="1"/>
</dbReference>
<evidence type="ECO:0000256" key="5">
    <source>
        <dbReference type="ARBA" id="ARBA00022729"/>
    </source>
</evidence>
<keyword evidence="2" id="KW-1003">Cell membrane</keyword>
<feature type="domain" description="Cadherin" evidence="16">
    <location>
        <begin position="609"/>
        <end position="725"/>
    </location>
</feature>
<organism evidence="17 18">
    <name type="scientific">Laodelphax striatellus</name>
    <name type="common">Small brown planthopper</name>
    <name type="synonym">Delphax striatella</name>
    <dbReference type="NCBI Taxonomy" id="195883"/>
    <lineage>
        <taxon>Eukaryota</taxon>
        <taxon>Metazoa</taxon>
        <taxon>Ecdysozoa</taxon>
        <taxon>Arthropoda</taxon>
        <taxon>Hexapoda</taxon>
        <taxon>Insecta</taxon>
        <taxon>Pterygota</taxon>
        <taxon>Neoptera</taxon>
        <taxon>Paraneoptera</taxon>
        <taxon>Hemiptera</taxon>
        <taxon>Auchenorrhyncha</taxon>
        <taxon>Fulgoroidea</taxon>
        <taxon>Delphacidae</taxon>
        <taxon>Criomorphinae</taxon>
        <taxon>Laodelphax</taxon>
    </lineage>
</organism>
<feature type="domain" description="Cadherin" evidence="16">
    <location>
        <begin position="1517"/>
        <end position="1637"/>
    </location>
</feature>
<evidence type="ECO:0000256" key="4">
    <source>
        <dbReference type="ARBA" id="ARBA00022692"/>
    </source>
</evidence>
<feature type="domain" description="Cadherin" evidence="16">
    <location>
        <begin position="1395"/>
        <end position="1516"/>
    </location>
</feature>
<comment type="function">
    <text evidence="13">Cadherins are calcium-dependent cell adhesion proteins. They preferentially interact with themselves in a homophilic manner in connecting cells.</text>
</comment>
<keyword evidence="7 14" id="KW-0106">Calcium</keyword>
<keyword evidence="18" id="KW-1185">Reference proteome</keyword>
<dbReference type="InterPro" id="IPR015919">
    <property type="entry name" value="Cadherin-like_sf"/>
</dbReference>
<evidence type="ECO:0000256" key="15">
    <source>
        <dbReference type="SAM" id="Phobius"/>
    </source>
</evidence>
<keyword evidence="9 15" id="KW-1133">Transmembrane helix</keyword>
<feature type="domain" description="Cadherin" evidence="16">
    <location>
        <begin position="960"/>
        <end position="1063"/>
    </location>
</feature>
<dbReference type="InParanoid" id="A0A482WYN0"/>
<accession>A0A482WYN0</accession>
<feature type="domain" description="Cadherin" evidence="16">
    <location>
        <begin position="499"/>
        <end position="608"/>
    </location>
</feature>
<dbReference type="GO" id="GO:0030154">
    <property type="term" value="P:cell differentiation"/>
    <property type="evidence" value="ECO:0007669"/>
    <property type="project" value="UniProtKB-ARBA"/>
</dbReference>
<dbReference type="InterPro" id="IPR020894">
    <property type="entry name" value="Cadherin_CS"/>
</dbReference>
<evidence type="ECO:0000256" key="9">
    <source>
        <dbReference type="ARBA" id="ARBA00022989"/>
    </source>
</evidence>
<evidence type="ECO:0000256" key="12">
    <source>
        <dbReference type="ARBA" id="ARBA00023180"/>
    </source>
</evidence>
<dbReference type="FunCoup" id="A0A482WYN0">
    <property type="interactions" value="17"/>
</dbReference>
<dbReference type="Pfam" id="PF00028">
    <property type="entry name" value="Cadherin"/>
    <property type="match status" value="11"/>
</dbReference>
<feature type="transmembrane region" description="Helical" evidence="15">
    <location>
        <begin position="1738"/>
        <end position="1761"/>
    </location>
</feature>
<evidence type="ECO:0000256" key="8">
    <source>
        <dbReference type="ARBA" id="ARBA00022889"/>
    </source>
</evidence>
<evidence type="ECO:0000256" key="7">
    <source>
        <dbReference type="ARBA" id="ARBA00022837"/>
    </source>
</evidence>
<dbReference type="GO" id="GO:0048589">
    <property type="term" value="P:developmental growth"/>
    <property type="evidence" value="ECO:0007669"/>
    <property type="project" value="UniProtKB-ARBA"/>
</dbReference>
<dbReference type="GO" id="GO:0008013">
    <property type="term" value="F:beta-catenin binding"/>
    <property type="evidence" value="ECO:0007669"/>
    <property type="project" value="TreeGrafter"/>
</dbReference>
<dbReference type="CDD" id="cd11304">
    <property type="entry name" value="Cadherin_repeat"/>
    <property type="match status" value="14"/>
</dbReference>
<feature type="domain" description="Cadherin" evidence="16">
    <location>
        <begin position="162"/>
        <end position="270"/>
    </location>
</feature>
<dbReference type="GO" id="GO:0001736">
    <property type="term" value="P:establishment of planar polarity"/>
    <property type="evidence" value="ECO:0007669"/>
    <property type="project" value="UniProtKB-ARBA"/>
</dbReference>
<dbReference type="SUPFAM" id="SSF49313">
    <property type="entry name" value="Cadherin-like"/>
    <property type="match status" value="14"/>
</dbReference>
<feature type="domain" description="Cadherin" evidence="16">
    <location>
        <begin position="1064"/>
        <end position="1174"/>
    </location>
</feature>
<dbReference type="EMBL" id="QKKF02022802">
    <property type="protein sequence ID" value="RZF38140.1"/>
    <property type="molecule type" value="Genomic_DNA"/>
</dbReference>
<keyword evidence="6" id="KW-0677">Repeat</keyword>
<dbReference type="PROSITE" id="PS00232">
    <property type="entry name" value="CADHERIN_1"/>
    <property type="match status" value="7"/>
</dbReference>
<dbReference type="GO" id="GO:0007163">
    <property type="term" value="P:establishment or maintenance of cell polarity"/>
    <property type="evidence" value="ECO:0007669"/>
    <property type="project" value="UniProtKB-ARBA"/>
</dbReference>
<evidence type="ECO:0000256" key="6">
    <source>
        <dbReference type="ARBA" id="ARBA00022737"/>
    </source>
</evidence>
<dbReference type="FunFam" id="2.60.40.60:FF:000345">
    <property type="entry name" value="Cadherin 2"/>
    <property type="match status" value="1"/>
</dbReference>
<dbReference type="GO" id="GO:0016342">
    <property type="term" value="C:catenin complex"/>
    <property type="evidence" value="ECO:0007669"/>
    <property type="project" value="TreeGrafter"/>
</dbReference>
<dbReference type="FunFam" id="2.60.40.60:FF:000382">
    <property type="entry name" value="Cadherin 23"/>
    <property type="match status" value="1"/>
</dbReference>
<keyword evidence="5" id="KW-0732">Signal</keyword>
<sequence length="1832" mass="205403">MGSLSASGATSRLQQRHCTDYWKWRLFLAVVCFPQSLLFGGVLANSPPRFLIDGQTEIVLRFKEGKDTPVGSLIYRLRGTDPDGDPLTFGIREQIGNEILRIENLGTNEANVYLKKELDREVRDEYALVLTLTDGHLGDGNFITQSLLLLVEDVNDNEPIFKPYQTSITIREDSGPGVLTSVEATDLDEGPYGQVVYHLQELDGENELFSVSTVNGKGVVRLVGQLDYERKFLYQLRILAVDRSNNERINTATAAILVKVVDVEDQPPEFVVVSPVTRISEDAPIGTSILKVRAIDGDRGVNNRITYSVTKGGKETFDIDASSGVIFTLKNLDRESPLSSNGAYILEIQAREESRTVFPPPTARTEVTIIVTDVNDEVPTFRSDHYICEVNENAQANAPVTFIGTALPQVYDYDQGNNGTFEMYIDDDRGIFDVTPRHGINEATFLIRVKDPTKLDYETTKAMNFTLVAKESVPRDPKFSFASVTIYIRDVNDNVPEFAKPIYEVSIPENSGPGTTVVWVQATDEDSGNFGSQGIRYTNLRGSVAEMLSLDSRTGIITIKNDGAHFDREQMSRHYLTVEARDDMGLGNRNTAQLVLNIEDVNDNAPIFLQSRYEGRLHENQMDFDTPLVIEARDMDLNGTKNSRISYSISEWDRSKANFTIDPVTGALKLMGRIDFERLPRNQKVLNPFPVHLKVRATDMGSPPLHSEVPVTIYIHDVNDFPPQFEVESYEKTIPEDLPGGSSVLQVNAWDGDGSPPNNVVVYRIQSGAGDKFVMDVETGVVRVAHGASLDPDGSRPRTLRYRLVIVALDGGIGAQQMSATVPVDIIIEDVNNKPPALAEPGTVRIKENTRVGQVVHRVVAQDPDESPVLRYTLDLDSCEARSEEGTIVKASEFDFLSAFELNPLDGLLKVVRLLDREKVETIRLAIRVEDLGSTTGVQTDTAVLTIVIEDENDNNPQFRKPFYRRSITENSQNGITIVNIVADDADKNRTITYSLEGPQSITDLVHLDKETGEMVVASRIDHEQVSWLNMTVRATDSGIPSRSSFVDVFIQVLDENDNNPYFVGETTNLTIREDTPIGTEIGRIEAMDADSGDYGKITYLLDRISSLGKFQINPETGVLNISDRLNREEQSAYMLVIEAWDNYQFGYASGESRNAFKQIVVNVLDVNDEAPVLDRLPEQCVTVTEFHDPNDVITQLKATDADDPNTPNSWVQFSFIAGNDDGLFQIKSVDNWSAQVLSTGPLKKRYGNYSLVVRAQDLGMPPNSVVANLHICVTDFNDNAPRFLSPPHNITIRIAENETIGTPVITVEAVDDDIGPNGAVRYRLRQDNTGDWRTFNIDQDSGLITLKQPLDRERQKIYQIRVEAYDHGVPTPLSSDLDLTIYVKNINDYQPQFVIEEYTVNFTEHVLPGTERRQLAETIDRDEVDDLDDPRTPVCYFIVAGNEEGFFGIEPLIHQITAVKELDREMQERHELIVKASEDCATTPPTNNSWFELRDETLLKLIVNVNDINDNPPLFIKNVFTGGVTTEADFGTEFMHVKAIDADAGENAQINYYMIGDTQMTLSEGMDNIQQPPFLVDQHSGAIYLNFDPQKGMKGYFDFMVMANDSGGLYDMARVFIYLLREDQRVRFVLRQHPTEIREKIDHFREILGNVTGAIVNIDEMKVHETRDGRVDKTRSDLYMHFVNQTDHSIMEVNVVLRLIDQSIERLDTLFKEFNVLDTQGAETVEALRIAGPDNVVWMWLVGTTLFLSLLLVVVISLCLSQRARYQRQLKAATITAFGTTESDLTGRVAGRVPNTNMHSVEGSNPIWMQAYENEWYKEDDSMSFMFQSSV</sequence>
<dbReference type="GO" id="GO:0016477">
    <property type="term" value="P:cell migration"/>
    <property type="evidence" value="ECO:0007669"/>
    <property type="project" value="TreeGrafter"/>
</dbReference>
<keyword evidence="11" id="KW-1015">Disulfide bond</keyword>
<evidence type="ECO:0000313" key="17">
    <source>
        <dbReference type="EMBL" id="RZF38140.1"/>
    </source>
</evidence>
<dbReference type="SMR" id="A0A482WYN0"/>
<dbReference type="GO" id="GO:0005509">
    <property type="term" value="F:calcium ion binding"/>
    <property type="evidence" value="ECO:0007669"/>
    <property type="project" value="UniProtKB-UniRule"/>
</dbReference>
<keyword evidence="3" id="KW-0245">EGF-like domain</keyword>
<evidence type="ECO:0000313" key="18">
    <source>
        <dbReference type="Proteomes" id="UP000291343"/>
    </source>
</evidence>
<protein>
    <recommendedName>
        <fullName evidence="16">Cadherin domain-containing protein</fullName>
    </recommendedName>
</protein>
<proteinExistence type="predicted"/>
<dbReference type="InterPro" id="IPR002126">
    <property type="entry name" value="Cadherin-like_dom"/>
</dbReference>
<dbReference type="InterPro" id="IPR039808">
    <property type="entry name" value="Cadherin"/>
</dbReference>
<feature type="domain" description="Cadherin" evidence="16">
    <location>
        <begin position="382"/>
        <end position="498"/>
    </location>
</feature>
<dbReference type="FunFam" id="2.60.40.60:FF:000039">
    <property type="entry name" value="FAT atypical cadherin 3"/>
    <property type="match status" value="1"/>
</dbReference>
<dbReference type="STRING" id="195883.A0A482WYN0"/>
<dbReference type="FunFam" id="2.60.40.60:FF:000168">
    <property type="entry name" value="Cadherin-related family member 2"/>
    <property type="match status" value="1"/>
</dbReference>
<keyword evidence="12" id="KW-0325">Glycoprotein</keyword>
<comment type="caution">
    <text evidence="17">The sequence shown here is derived from an EMBL/GenBank/DDBJ whole genome shotgun (WGS) entry which is preliminary data.</text>
</comment>
<evidence type="ECO:0000256" key="14">
    <source>
        <dbReference type="PROSITE-ProRule" id="PRU00043"/>
    </source>
</evidence>
<reference evidence="17 18" key="1">
    <citation type="journal article" date="2017" name="Gigascience">
        <title>Genome sequence of the small brown planthopper, Laodelphax striatellus.</title>
        <authorList>
            <person name="Zhu J."/>
            <person name="Jiang F."/>
            <person name="Wang X."/>
            <person name="Yang P."/>
            <person name="Bao Y."/>
            <person name="Zhao W."/>
            <person name="Wang W."/>
            <person name="Lu H."/>
            <person name="Wang Q."/>
            <person name="Cui N."/>
            <person name="Li J."/>
            <person name="Chen X."/>
            <person name="Luo L."/>
            <person name="Yu J."/>
            <person name="Kang L."/>
            <person name="Cui F."/>
        </authorList>
    </citation>
    <scope>NUCLEOTIDE SEQUENCE [LARGE SCALE GENOMIC DNA]</scope>
    <source>
        <strain evidence="17">Lst14</strain>
    </source>
</reference>
<dbReference type="SMART" id="SM00112">
    <property type="entry name" value="CA"/>
    <property type="match status" value="14"/>
</dbReference>
<keyword evidence="4 15" id="KW-0812">Transmembrane</keyword>
<dbReference type="GO" id="GO:0048731">
    <property type="term" value="P:system development"/>
    <property type="evidence" value="ECO:0007669"/>
    <property type="project" value="UniProtKB-ARBA"/>
</dbReference>
<feature type="domain" description="Cadherin" evidence="16">
    <location>
        <begin position="1287"/>
        <end position="1394"/>
    </location>
</feature>